<dbReference type="Gene3D" id="2.40.37.10">
    <property type="entry name" value="Lyase, Ornithine Decarboxylase, Chain A, domain 1"/>
    <property type="match status" value="1"/>
</dbReference>
<accession>A0A9J6G1N3</accession>
<reference evidence="5 6" key="1">
    <citation type="journal article" date="2020" name="Cell">
        <title>Large-Scale Comparative Analyses of Tick Genomes Elucidate Their Genetic Diversity and Vector Capacities.</title>
        <authorList>
            <consortium name="Tick Genome and Microbiome Consortium (TIGMIC)"/>
            <person name="Jia N."/>
            <person name="Wang J."/>
            <person name="Shi W."/>
            <person name="Du L."/>
            <person name="Sun Y."/>
            <person name="Zhan W."/>
            <person name="Jiang J.F."/>
            <person name="Wang Q."/>
            <person name="Zhang B."/>
            <person name="Ji P."/>
            <person name="Bell-Sakyi L."/>
            <person name="Cui X.M."/>
            <person name="Yuan T.T."/>
            <person name="Jiang B.G."/>
            <person name="Yang W.F."/>
            <person name="Lam T.T."/>
            <person name="Chang Q.C."/>
            <person name="Ding S.J."/>
            <person name="Wang X.J."/>
            <person name="Zhu J.G."/>
            <person name="Ruan X.D."/>
            <person name="Zhao L."/>
            <person name="Wei J.T."/>
            <person name="Ye R.Z."/>
            <person name="Que T.C."/>
            <person name="Du C.H."/>
            <person name="Zhou Y.H."/>
            <person name="Cheng J.X."/>
            <person name="Dai P.F."/>
            <person name="Guo W.B."/>
            <person name="Han X.H."/>
            <person name="Huang E.J."/>
            <person name="Li L.F."/>
            <person name="Wei W."/>
            <person name="Gao Y.C."/>
            <person name="Liu J.Z."/>
            <person name="Shao H.Z."/>
            <person name="Wang X."/>
            <person name="Wang C.C."/>
            <person name="Yang T.C."/>
            <person name="Huo Q.B."/>
            <person name="Li W."/>
            <person name="Chen H.Y."/>
            <person name="Chen S.E."/>
            <person name="Zhou L.G."/>
            <person name="Ni X.B."/>
            <person name="Tian J.H."/>
            <person name="Sheng Y."/>
            <person name="Liu T."/>
            <person name="Pan Y.S."/>
            <person name="Xia L.Y."/>
            <person name="Li J."/>
            <person name="Zhao F."/>
            <person name="Cao W.C."/>
        </authorList>
    </citation>
    <scope>NUCLEOTIDE SEQUENCE [LARGE SCALE GENOMIC DNA]</scope>
    <source>
        <strain evidence="5">HaeL-2018</strain>
    </source>
</reference>
<name>A0A9J6G1N3_HAELO</name>
<dbReference type="PANTHER" id="PTHR11482">
    <property type="entry name" value="ARGININE/DIAMINOPIMELATE/ORNITHINE DECARBOXYLASE"/>
    <property type="match status" value="1"/>
</dbReference>
<organism evidence="5 6">
    <name type="scientific">Haemaphysalis longicornis</name>
    <name type="common">Bush tick</name>
    <dbReference type="NCBI Taxonomy" id="44386"/>
    <lineage>
        <taxon>Eukaryota</taxon>
        <taxon>Metazoa</taxon>
        <taxon>Ecdysozoa</taxon>
        <taxon>Arthropoda</taxon>
        <taxon>Chelicerata</taxon>
        <taxon>Arachnida</taxon>
        <taxon>Acari</taxon>
        <taxon>Parasitiformes</taxon>
        <taxon>Ixodida</taxon>
        <taxon>Ixodoidea</taxon>
        <taxon>Ixodidae</taxon>
        <taxon>Haemaphysalinae</taxon>
        <taxon>Haemaphysalis</taxon>
    </lineage>
</organism>
<dbReference type="OrthoDB" id="6510494at2759"/>
<evidence type="ECO:0000259" key="4">
    <source>
        <dbReference type="Pfam" id="PF00278"/>
    </source>
</evidence>
<feature type="domain" description="Orn/DAP/Arg decarboxylase 2 C-terminal" evidence="4">
    <location>
        <begin position="63"/>
        <end position="160"/>
    </location>
</feature>
<dbReference type="InterPro" id="IPR029066">
    <property type="entry name" value="PLP-binding_barrel"/>
</dbReference>
<gene>
    <name evidence="5" type="ORF">HPB48_011570</name>
</gene>
<comment type="caution">
    <text evidence="5">The sequence shown here is derived from an EMBL/GenBank/DDBJ whole genome shotgun (WGS) entry which is preliminary data.</text>
</comment>
<keyword evidence="2" id="KW-0456">Lyase</keyword>
<evidence type="ECO:0000256" key="2">
    <source>
        <dbReference type="ARBA" id="ARBA00023239"/>
    </source>
</evidence>
<dbReference type="InterPro" id="IPR002433">
    <property type="entry name" value="Orn_de-COase"/>
</dbReference>
<evidence type="ECO:0000313" key="6">
    <source>
        <dbReference type="Proteomes" id="UP000821853"/>
    </source>
</evidence>
<dbReference type="InterPro" id="IPR000183">
    <property type="entry name" value="Orn/DAP/Arg_de-COase"/>
</dbReference>
<comment type="similarity">
    <text evidence="3">Belongs to the Orn/Lys/Arg decarboxylase class-II family.</text>
</comment>
<protein>
    <recommendedName>
        <fullName evidence="4">Orn/DAP/Arg decarboxylase 2 C-terminal domain-containing protein</fullName>
    </recommendedName>
</protein>
<evidence type="ECO:0000256" key="1">
    <source>
        <dbReference type="ARBA" id="ARBA00022898"/>
    </source>
</evidence>
<sequence>MIAVVDTSVDNSIVRQPLTEKYRQNSTERVCASVRSALDTHFPPSSGTVVIAEPGQFFATSPYTLAVKVVAKRTRLTTIDGTLRKQHDVYVNESRENCIPREMYTFLDIKHLPLSPPYERPLNQLTTLWGATCHPLDVIENGVPFFDVSVGEWLLLDNVGAYAMVKACGFNGCGFPPVHYRTESDDVERVCSILEASRLFPGYSQPEAALRNANVSSN</sequence>
<dbReference type="Gene3D" id="3.20.20.10">
    <property type="entry name" value="Alanine racemase"/>
    <property type="match status" value="1"/>
</dbReference>
<dbReference type="PANTHER" id="PTHR11482:SF6">
    <property type="entry name" value="ORNITHINE DECARBOXYLASE 1-RELATED"/>
    <property type="match status" value="1"/>
</dbReference>
<dbReference type="GO" id="GO:0004586">
    <property type="term" value="F:ornithine decarboxylase activity"/>
    <property type="evidence" value="ECO:0007669"/>
    <property type="project" value="TreeGrafter"/>
</dbReference>
<evidence type="ECO:0000256" key="3">
    <source>
        <dbReference type="RuleBase" id="RU003737"/>
    </source>
</evidence>
<dbReference type="GO" id="GO:0033387">
    <property type="term" value="P:putrescine biosynthetic process from arginine, via ornithine"/>
    <property type="evidence" value="ECO:0007669"/>
    <property type="project" value="TreeGrafter"/>
</dbReference>
<dbReference type="VEuPathDB" id="VectorBase:HLOH_059806"/>
<dbReference type="OMA" id="CISPICD"/>
<dbReference type="Proteomes" id="UP000821853">
    <property type="component" value="Chromosome 2"/>
</dbReference>
<keyword evidence="6" id="KW-1185">Reference proteome</keyword>
<dbReference type="InterPro" id="IPR022643">
    <property type="entry name" value="De-COase2_C"/>
</dbReference>
<dbReference type="EMBL" id="JABSTR010000004">
    <property type="protein sequence ID" value="KAH9368252.1"/>
    <property type="molecule type" value="Genomic_DNA"/>
</dbReference>
<proteinExistence type="inferred from homology"/>
<keyword evidence="1" id="KW-0663">Pyridoxal phosphate</keyword>
<evidence type="ECO:0000313" key="5">
    <source>
        <dbReference type="EMBL" id="KAH9368252.1"/>
    </source>
</evidence>
<dbReference type="AlphaFoldDB" id="A0A9J6G1N3"/>
<dbReference type="GO" id="GO:0005737">
    <property type="term" value="C:cytoplasm"/>
    <property type="evidence" value="ECO:0007669"/>
    <property type="project" value="TreeGrafter"/>
</dbReference>
<dbReference type="SUPFAM" id="SSF50621">
    <property type="entry name" value="Alanine racemase C-terminal domain-like"/>
    <property type="match status" value="1"/>
</dbReference>
<dbReference type="Pfam" id="PF00278">
    <property type="entry name" value="Orn_DAP_Arg_deC"/>
    <property type="match status" value="1"/>
</dbReference>
<dbReference type="InterPro" id="IPR009006">
    <property type="entry name" value="Ala_racemase/Decarboxylase_C"/>
</dbReference>
<dbReference type="PRINTS" id="PR01179">
    <property type="entry name" value="ODADCRBXLASE"/>
</dbReference>